<gene>
    <name evidence="9" type="ORF">GCM10010967_23710</name>
</gene>
<dbReference type="Pfam" id="PF07995">
    <property type="entry name" value="GSDH"/>
    <property type="match status" value="1"/>
</dbReference>
<dbReference type="SMART" id="SM00089">
    <property type="entry name" value="PKD"/>
    <property type="match status" value="1"/>
</dbReference>
<dbReference type="InterPro" id="IPR022409">
    <property type="entry name" value="PKD/Chitinase_dom"/>
</dbReference>
<dbReference type="PANTHER" id="PTHR19328">
    <property type="entry name" value="HEDGEHOG-INTERACTING PROTEIN"/>
    <property type="match status" value="1"/>
</dbReference>
<evidence type="ECO:0000256" key="6">
    <source>
        <dbReference type="PROSITE-ProRule" id="PRU00433"/>
    </source>
</evidence>
<dbReference type="PANTHER" id="PTHR19328:SF75">
    <property type="entry name" value="ALDOSE SUGAR DEHYDROGENASE YLII"/>
    <property type="match status" value="1"/>
</dbReference>
<dbReference type="Pfam" id="PF00034">
    <property type="entry name" value="Cytochrom_C"/>
    <property type="match status" value="1"/>
</dbReference>
<dbReference type="RefSeq" id="WP_019943678.1">
    <property type="nucleotide sequence ID" value="NZ_BMLI01000001.1"/>
</dbReference>
<evidence type="ECO:0008006" key="11">
    <source>
        <dbReference type="Google" id="ProtNLM"/>
    </source>
</evidence>
<dbReference type="Gene3D" id="2.60.120.260">
    <property type="entry name" value="Galactose-binding domain-like"/>
    <property type="match status" value="1"/>
</dbReference>
<evidence type="ECO:0000313" key="9">
    <source>
        <dbReference type="EMBL" id="GGM90062.1"/>
    </source>
</evidence>
<feature type="domain" description="Cytochrome c" evidence="8">
    <location>
        <begin position="636"/>
        <end position="721"/>
    </location>
</feature>
<dbReference type="Gene3D" id="2.60.40.10">
    <property type="entry name" value="Immunoglobulins"/>
    <property type="match status" value="1"/>
</dbReference>
<dbReference type="Gene3D" id="2.120.10.30">
    <property type="entry name" value="TolB, C-terminal domain"/>
    <property type="match status" value="1"/>
</dbReference>
<dbReference type="PRINTS" id="PR00606">
    <property type="entry name" value="CYTCHROMECID"/>
</dbReference>
<dbReference type="InterPro" id="IPR012938">
    <property type="entry name" value="Glc/Sorbosone_DH"/>
</dbReference>
<dbReference type="InterPro" id="IPR013783">
    <property type="entry name" value="Ig-like_fold"/>
</dbReference>
<reference evidence="10" key="1">
    <citation type="journal article" date="2019" name="Int. J. Syst. Evol. Microbiol.">
        <title>The Global Catalogue of Microorganisms (GCM) 10K type strain sequencing project: providing services to taxonomists for standard genome sequencing and annotation.</title>
        <authorList>
            <consortium name="The Broad Institute Genomics Platform"/>
            <consortium name="The Broad Institute Genome Sequencing Center for Infectious Disease"/>
            <person name="Wu L."/>
            <person name="Ma J."/>
        </authorList>
    </citation>
    <scope>NUCLEOTIDE SEQUENCE [LARGE SCALE GENOMIC DNA]</scope>
    <source>
        <strain evidence="10">CGMCC 1.6375</strain>
    </source>
</reference>
<keyword evidence="1" id="KW-0813">Transport</keyword>
<evidence type="ECO:0000256" key="2">
    <source>
        <dbReference type="ARBA" id="ARBA00022617"/>
    </source>
</evidence>
<evidence type="ECO:0000256" key="3">
    <source>
        <dbReference type="ARBA" id="ARBA00022723"/>
    </source>
</evidence>
<dbReference type="CDD" id="cd00146">
    <property type="entry name" value="PKD"/>
    <property type="match status" value="1"/>
</dbReference>
<keyword evidence="2 6" id="KW-0349">Heme</keyword>
<dbReference type="SUPFAM" id="SSF46626">
    <property type="entry name" value="Cytochrome c"/>
    <property type="match status" value="1"/>
</dbReference>
<dbReference type="InterPro" id="IPR009056">
    <property type="entry name" value="Cyt_c-like_dom"/>
</dbReference>
<organism evidence="9 10">
    <name type="scientific">Dyadobacter beijingensis</name>
    <dbReference type="NCBI Taxonomy" id="365489"/>
    <lineage>
        <taxon>Bacteria</taxon>
        <taxon>Pseudomonadati</taxon>
        <taxon>Bacteroidota</taxon>
        <taxon>Cytophagia</taxon>
        <taxon>Cytophagales</taxon>
        <taxon>Spirosomataceae</taxon>
        <taxon>Dyadobacter</taxon>
    </lineage>
</organism>
<comment type="caution">
    <text evidence="9">The sequence shown here is derived from an EMBL/GenBank/DDBJ whole genome shotgun (WGS) entry which is preliminary data.</text>
</comment>
<evidence type="ECO:0000256" key="1">
    <source>
        <dbReference type="ARBA" id="ARBA00022448"/>
    </source>
</evidence>
<keyword evidence="3 6" id="KW-0479">Metal-binding</keyword>
<evidence type="ECO:0000256" key="4">
    <source>
        <dbReference type="ARBA" id="ARBA00022982"/>
    </source>
</evidence>
<keyword evidence="5 6" id="KW-0408">Iron</keyword>
<evidence type="ECO:0000259" key="8">
    <source>
        <dbReference type="PROSITE" id="PS51007"/>
    </source>
</evidence>
<dbReference type="InterPro" id="IPR035986">
    <property type="entry name" value="PKD_dom_sf"/>
</dbReference>
<keyword evidence="10" id="KW-1185">Reference proteome</keyword>
<dbReference type="PROSITE" id="PS50093">
    <property type="entry name" value="PKD"/>
    <property type="match status" value="1"/>
</dbReference>
<dbReference type="PROSITE" id="PS51007">
    <property type="entry name" value="CYTC"/>
    <property type="match status" value="1"/>
</dbReference>
<dbReference type="SUPFAM" id="SSF49299">
    <property type="entry name" value="PKD domain"/>
    <property type="match status" value="1"/>
</dbReference>
<sequence>MNAFTLTLKAGLLAVGTTLFFRPGSGAEKRNTPEVADKPDESRFSKVVLAENLNEPMELAVLPEGGVLIAERNGGLLLYDPASSKTEKIVQMPVFSKIEDGLLGIALDPKFKENRWIYLFYSPVGGTPQQYVSRFVFDGKKLDLASEKILIKIPTQRDECCHSGGSIAFGKGGDLFIATGDNTSPFGSNYYAPLDERTGRTAWDAQRTAGNTNDLRGKILRIHPEADGSYSIPKGNLFPEGTPLTRPEIYVMGCRNPIRISADLKSGYLYWGDVGQNGEKDSERGPRSWDEWNQAKQAGNFGWPYFAGDNRPYAEYDFAQEKAGKFFDPQAPVNNSVNNTGLKKLPPAQPAFIWYNYVESDLFPHLGTGGKSPMTGPVFYSDAHQKSERAFPDYYNGKLFIFEWMRDWINVVSLKPDGRYDHIEPFMPKTQFDHPIDMEFGPDGTMYLLEYGTYWFAQNANSRLVRIDYAEGNRPPVAKVSADRTVGAAPLTVQFSAKGTMDFDAGDQLSYEWTSKSSLNAIVQRSNLQQPAFTFTKPGIYQVTLTVTDQGGKSSSKTMEIKVGNEPPKIAIEWQSNQYFYWPGQTIQYRTSVTDKEDKLKGGINPARAVVTFEHIPFGEDITLAAQNYESAVSTSRLSAGEKLISQSDCKACHGLDKKSIGPAYKEIAKRYKNDPQALNKLAEKVLRGGNGNWGENAMSAHPQLTLAQTTEMVGYILSLAQDPVKVKSLPLSGMVTASAGDPKESLGKYLFTVSYADKGANGLPPLTTRREILLRPPVLAAISCDTSYKTALNGASQNEPGKVRFTENKAFIAFRALDLTGIGKVGIQVLSSGVEGVVTLRSGSPDGPVLGRLNIKRANAAMKLETPLSKVSGTRNLYFVYSDAKNETGMFNGPLITNILFEK</sequence>
<dbReference type="InterPro" id="IPR002324">
    <property type="entry name" value="Cyt_c_ID"/>
</dbReference>
<dbReference type="Pfam" id="PF00801">
    <property type="entry name" value="PKD"/>
    <property type="match status" value="1"/>
</dbReference>
<evidence type="ECO:0000256" key="5">
    <source>
        <dbReference type="ARBA" id="ARBA00023004"/>
    </source>
</evidence>
<protein>
    <recommendedName>
        <fullName evidence="11">Cytochrome c</fullName>
    </recommendedName>
</protein>
<dbReference type="EMBL" id="BMLI01000001">
    <property type="protein sequence ID" value="GGM90062.1"/>
    <property type="molecule type" value="Genomic_DNA"/>
</dbReference>
<evidence type="ECO:0000313" key="10">
    <source>
        <dbReference type="Proteomes" id="UP000632339"/>
    </source>
</evidence>
<accession>A0ABQ2HS55</accession>
<feature type="domain" description="PKD" evidence="7">
    <location>
        <begin position="476"/>
        <end position="563"/>
    </location>
</feature>
<dbReference type="InterPro" id="IPR011042">
    <property type="entry name" value="6-blade_b-propeller_TolB-like"/>
</dbReference>
<name>A0ABQ2HS55_9BACT</name>
<dbReference type="Proteomes" id="UP000632339">
    <property type="component" value="Unassembled WGS sequence"/>
</dbReference>
<dbReference type="Gene3D" id="1.10.760.10">
    <property type="entry name" value="Cytochrome c-like domain"/>
    <property type="match status" value="1"/>
</dbReference>
<dbReference type="InterPro" id="IPR036909">
    <property type="entry name" value="Cyt_c-like_dom_sf"/>
</dbReference>
<proteinExistence type="predicted"/>
<keyword evidence="4" id="KW-0249">Electron transport</keyword>
<dbReference type="CDD" id="cd04084">
    <property type="entry name" value="CBM6_xylanase-like"/>
    <property type="match status" value="1"/>
</dbReference>
<dbReference type="InterPro" id="IPR000601">
    <property type="entry name" value="PKD_dom"/>
</dbReference>
<evidence type="ECO:0000259" key="7">
    <source>
        <dbReference type="PROSITE" id="PS50093"/>
    </source>
</evidence>
<dbReference type="InterPro" id="IPR011041">
    <property type="entry name" value="Quinoprot_gluc/sorb_DH_b-prop"/>
</dbReference>
<dbReference type="SUPFAM" id="SSF50952">
    <property type="entry name" value="Soluble quinoprotein glucose dehydrogenase"/>
    <property type="match status" value="1"/>
</dbReference>